<name>A0A1R4B6Z9_9VIBR</name>
<dbReference type="EMBL" id="FUFT01000005">
    <property type="protein sequence ID" value="SJL84692.1"/>
    <property type="molecule type" value="Genomic_DNA"/>
</dbReference>
<dbReference type="Pfam" id="PF06719">
    <property type="entry name" value="AraC_N"/>
    <property type="match status" value="1"/>
</dbReference>
<feature type="domain" description="HTH araC/xylS-type" evidence="4">
    <location>
        <begin position="226"/>
        <end position="324"/>
    </location>
</feature>
<keyword evidence="1" id="KW-0805">Transcription regulation</keyword>
<sequence length="333" mass="37347">MYFNSVICPNLMSNPTNLWWFVSNEGESVSNLATLMQQYVEQNQLQELEGDIKTDIPEVKFFRHTQATPKSPFVYESGIIILGQGYKKITIGNEHCVTYGPNDYLVAGVPMPLECEAFASQQEPILGLNIHIDHTLLMRMVSLLDEHGMQYCAQNNKGQCGVQSVQMNARMLSSCERVMHALLSPVEAKVLSQSLIDDILFCVLTGTEGHVLVELARYEGHYARIAKALAKIHSHYSEPLSVQLLSEVSNMSVSAFHHAFRAVTMESPLQYLKKVRLNKARQLIQVEGLRVTEAAMKVGYVSPSQFSREFKRHFNQTPKGQSALNTLAEPATK</sequence>
<evidence type="ECO:0000313" key="5">
    <source>
        <dbReference type="EMBL" id="SJL84692.1"/>
    </source>
</evidence>
<dbReference type="PANTHER" id="PTHR43436">
    <property type="entry name" value="ARAC-FAMILY TRANSCRIPTIONAL REGULATOR"/>
    <property type="match status" value="1"/>
</dbReference>
<evidence type="ECO:0000256" key="1">
    <source>
        <dbReference type="ARBA" id="ARBA00023015"/>
    </source>
</evidence>
<dbReference type="GO" id="GO:0003700">
    <property type="term" value="F:DNA-binding transcription factor activity"/>
    <property type="evidence" value="ECO:0007669"/>
    <property type="project" value="InterPro"/>
</dbReference>
<protein>
    <submittedName>
        <fullName evidence="5">Regulatory protein SoxS</fullName>
    </submittedName>
</protein>
<evidence type="ECO:0000259" key="4">
    <source>
        <dbReference type="PROSITE" id="PS01124"/>
    </source>
</evidence>
<dbReference type="InterPro" id="IPR018060">
    <property type="entry name" value="HTH_AraC"/>
</dbReference>
<dbReference type="PROSITE" id="PS01124">
    <property type="entry name" value="HTH_ARAC_FAMILY_2"/>
    <property type="match status" value="1"/>
</dbReference>
<reference evidence="5 6" key="1">
    <citation type="submission" date="2017-02" db="EMBL/GenBank/DDBJ databases">
        <authorList>
            <person name="Peterson S.W."/>
        </authorList>
    </citation>
    <scope>NUCLEOTIDE SEQUENCE [LARGE SCALE GENOMIC DNA]</scope>
    <source>
        <strain evidence="5 6">CECT 9027</strain>
    </source>
</reference>
<dbReference type="InterPro" id="IPR018062">
    <property type="entry name" value="HTH_AraC-typ_CS"/>
</dbReference>
<accession>A0A1R4B6Z9</accession>
<dbReference type="PANTHER" id="PTHR43436:SF2">
    <property type="entry name" value="ARAC_XYLS FAMILY TRANSCRIPTIONAL REGULATOR"/>
    <property type="match status" value="1"/>
</dbReference>
<dbReference type="Proteomes" id="UP000189475">
    <property type="component" value="Unassembled WGS sequence"/>
</dbReference>
<proteinExistence type="predicted"/>
<dbReference type="STRING" id="1918946.VPAL9027_02688"/>
<keyword evidence="3" id="KW-0804">Transcription</keyword>
<organism evidence="5 6">
    <name type="scientific">Vibrio palustris</name>
    <dbReference type="NCBI Taxonomy" id="1918946"/>
    <lineage>
        <taxon>Bacteria</taxon>
        <taxon>Pseudomonadati</taxon>
        <taxon>Pseudomonadota</taxon>
        <taxon>Gammaproteobacteria</taxon>
        <taxon>Vibrionales</taxon>
        <taxon>Vibrionaceae</taxon>
        <taxon>Vibrio</taxon>
    </lineage>
</organism>
<dbReference type="InterPro" id="IPR009057">
    <property type="entry name" value="Homeodomain-like_sf"/>
</dbReference>
<dbReference type="PROSITE" id="PS00041">
    <property type="entry name" value="HTH_ARAC_FAMILY_1"/>
    <property type="match status" value="1"/>
</dbReference>
<keyword evidence="2" id="KW-0238">DNA-binding</keyword>
<gene>
    <name evidence="5" type="primary">soxS</name>
    <name evidence="5" type="ORF">VPAL9027_02688</name>
</gene>
<dbReference type="InterPro" id="IPR009594">
    <property type="entry name" value="Tscrpt_reg_HTH_AraC_N"/>
</dbReference>
<evidence type="ECO:0000313" key="6">
    <source>
        <dbReference type="Proteomes" id="UP000189475"/>
    </source>
</evidence>
<dbReference type="Pfam" id="PF12833">
    <property type="entry name" value="HTH_18"/>
    <property type="match status" value="1"/>
</dbReference>
<evidence type="ECO:0000256" key="3">
    <source>
        <dbReference type="ARBA" id="ARBA00023163"/>
    </source>
</evidence>
<dbReference type="GO" id="GO:0043565">
    <property type="term" value="F:sequence-specific DNA binding"/>
    <property type="evidence" value="ECO:0007669"/>
    <property type="project" value="InterPro"/>
</dbReference>
<dbReference type="SUPFAM" id="SSF46689">
    <property type="entry name" value="Homeodomain-like"/>
    <property type="match status" value="2"/>
</dbReference>
<evidence type="ECO:0000256" key="2">
    <source>
        <dbReference type="ARBA" id="ARBA00023125"/>
    </source>
</evidence>
<dbReference type="Gene3D" id="1.10.10.60">
    <property type="entry name" value="Homeodomain-like"/>
    <property type="match status" value="2"/>
</dbReference>
<dbReference type="AlphaFoldDB" id="A0A1R4B6Z9"/>
<keyword evidence="6" id="KW-1185">Reference proteome</keyword>
<dbReference type="SMART" id="SM00342">
    <property type="entry name" value="HTH_ARAC"/>
    <property type="match status" value="1"/>
</dbReference>